<organism evidence="5 6">
    <name type="scientific">Amycolatopsis echigonensis</name>
    <dbReference type="NCBI Taxonomy" id="2576905"/>
    <lineage>
        <taxon>Bacteria</taxon>
        <taxon>Bacillati</taxon>
        <taxon>Actinomycetota</taxon>
        <taxon>Actinomycetes</taxon>
        <taxon>Pseudonocardiales</taxon>
        <taxon>Pseudonocardiaceae</taxon>
        <taxon>Amycolatopsis</taxon>
    </lineage>
</organism>
<dbReference type="SUPFAM" id="SSF46785">
    <property type="entry name" value="Winged helix' DNA-binding domain"/>
    <property type="match status" value="1"/>
</dbReference>
<name>A0A2N3WEE6_9PSEU</name>
<keyword evidence="2" id="KW-0238">DNA-binding</keyword>
<dbReference type="PANTHER" id="PTHR44846">
    <property type="entry name" value="MANNOSYL-D-GLYCERATE TRANSPORT/METABOLISM SYSTEM REPRESSOR MNGR-RELATED"/>
    <property type="match status" value="1"/>
</dbReference>
<protein>
    <submittedName>
        <fullName evidence="5">Regulatory GntR family protein</fullName>
    </submittedName>
</protein>
<dbReference type="PANTHER" id="PTHR44846:SF1">
    <property type="entry name" value="MANNOSYL-D-GLYCERATE TRANSPORT_METABOLISM SYSTEM REPRESSOR MNGR-RELATED"/>
    <property type="match status" value="1"/>
</dbReference>
<gene>
    <name evidence="5" type="ORF">ATK30_2995</name>
</gene>
<dbReference type="InterPro" id="IPR036390">
    <property type="entry name" value="WH_DNA-bd_sf"/>
</dbReference>
<comment type="caution">
    <text evidence="5">The sequence shown here is derived from an EMBL/GenBank/DDBJ whole genome shotgun (WGS) entry which is preliminary data.</text>
</comment>
<evidence type="ECO:0000259" key="4">
    <source>
        <dbReference type="PROSITE" id="PS50949"/>
    </source>
</evidence>
<dbReference type="PROSITE" id="PS50949">
    <property type="entry name" value="HTH_GNTR"/>
    <property type="match status" value="1"/>
</dbReference>
<keyword evidence="1" id="KW-0805">Transcription regulation</keyword>
<evidence type="ECO:0000256" key="1">
    <source>
        <dbReference type="ARBA" id="ARBA00023015"/>
    </source>
</evidence>
<evidence type="ECO:0000313" key="5">
    <source>
        <dbReference type="EMBL" id="PKV92199.1"/>
    </source>
</evidence>
<dbReference type="GO" id="GO:0045892">
    <property type="term" value="P:negative regulation of DNA-templated transcription"/>
    <property type="evidence" value="ECO:0007669"/>
    <property type="project" value="TreeGrafter"/>
</dbReference>
<dbReference type="Pfam" id="PF00392">
    <property type="entry name" value="GntR"/>
    <property type="match status" value="1"/>
</dbReference>
<feature type="domain" description="HTH gntR-type" evidence="4">
    <location>
        <begin position="8"/>
        <end position="76"/>
    </location>
</feature>
<dbReference type="InterPro" id="IPR050679">
    <property type="entry name" value="Bact_HTH_transcr_reg"/>
</dbReference>
<dbReference type="Gene3D" id="1.10.10.10">
    <property type="entry name" value="Winged helix-like DNA-binding domain superfamily/Winged helix DNA-binding domain"/>
    <property type="match status" value="1"/>
</dbReference>
<accession>A0A2N3WEE6</accession>
<evidence type="ECO:0000256" key="3">
    <source>
        <dbReference type="ARBA" id="ARBA00023163"/>
    </source>
</evidence>
<sequence>MATNTAGMAPFERIAEDLRQRIRSGALQKGDKLPSYRDLANTHNVAPMTAQKAVQLLVSEGLAVSRSPLGSFVSESWETAKAPVTVEQLASELATLRERVERLEGRLP</sequence>
<evidence type="ECO:0000256" key="2">
    <source>
        <dbReference type="ARBA" id="ARBA00023125"/>
    </source>
</evidence>
<dbReference type="GO" id="GO:0003700">
    <property type="term" value="F:DNA-binding transcription factor activity"/>
    <property type="evidence" value="ECO:0007669"/>
    <property type="project" value="InterPro"/>
</dbReference>
<dbReference type="InterPro" id="IPR000524">
    <property type="entry name" value="Tscrpt_reg_HTH_GntR"/>
</dbReference>
<dbReference type="InterPro" id="IPR036388">
    <property type="entry name" value="WH-like_DNA-bd_sf"/>
</dbReference>
<dbReference type="SMART" id="SM00345">
    <property type="entry name" value="HTH_GNTR"/>
    <property type="match status" value="1"/>
</dbReference>
<evidence type="ECO:0000313" key="6">
    <source>
        <dbReference type="Proteomes" id="UP000233750"/>
    </source>
</evidence>
<dbReference type="Proteomes" id="UP000233750">
    <property type="component" value="Unassembled WGS sequence"/>
</dbReference>
<dbReference type="AlphaFoldDB" id="A0A2N3WEE6"/>
<proteinExistence type="predicted"/>
<dbReference type="GO" id="GO:0003677">
    <property type="term" value="F:DNA binding"/>
    <property type="evidence" value="ECO:0007669"/>
    <property type="project" value="UniProtKB-KW"/>
</dbReference>
<dbReference type="CDD" id="cd07377">
    <property type="entry name" value="WHTH_GntR"/>
    <property type="match status" value="1"/>
</dbReference>
<keyword evidence="6" id="KW-1185">Reference proteome</keyword>
<reference evidence="5 6" key="1">
    <citation type="submission" date="2017-12" db="EMBL/GenBank/DDBJ databases">
        <title>Sequencing the genomes of 1000 Actinobacteria strains.</title>
        <authorList>
            <person name="Klenk H.-P."/>
        </authorList>
    </citation>
    <scope>NUCLEOTIDE SEQUENCE [LARGE SCALE GENOMIC DNA]</scope>
    <source>
        <strain evidence="5 6">DSM 45165</strain>
    </source>
</reference>
<dbReference type="EMBL" id="PJMY01000003">
    <property type="protein sequence ID" value="PKV92199.1"/>
    <property type="molecule type" value="Genomic_DNA"/>
</dbReference>
<keyword evidence="3" id="KW-0804">Transcription</keyword>